<gene>
    <name evidence="1" type="ORF">MAE02_62310</name>
</gene>
<organism evidence="1 2">
    <name type="scientific">Microvirga aerophila</name>
    <dbReference type="NCBI Taxonomy" id="670291"/>
    <lineage>
        <taxon>Bacteria</taxon>
        <taxon>Pseudomonadati</taxon>
        <taxon>Pseudomonadota</taxon>
        <taxon>Alphaproteobacteria</taxon>
        <taxon>Hyphomicrobiales</taxon>
        <taxon>Methylobacteriaceae</taxon>
        <taxon>Microvirga</taxon>
    </lineage>
</organism>
<proteinExistence type="predicted"/>
<protein>
    <submittedName>
        <fullName evidence="1">Uncharacterized protein</fullName>
    </submittedName>
</protein>
<evidence type="ECO:0000313" key="2">
    <source>
        <dbReference type="Proteomes" id="UP000321085"/>
    </source>
</evidence>
<comment type="caution">
    <text evidence="1">The sequence shown here is derived from an EMBL/GenBank/DDBJ whole genome shotgun (WGS) entry which is preliminary data.</text>
</comment>
<dbReference type="Proteomes" id="UP000321085">
    <property type="component" value="Unassembled WGS sequence"/>
</dbReference>
<accession>A0A512C2U7</accession>
<reference evidence="1 2" key="1">
    <citation type="submission" date="2019-07" db="EMBL/GenBank/DDBJ databases">
        <title>Whole genome shotgun sequence of Microvirga aerophila NBRC 106136.</title>
        <authorList>
            <person name="Hosoyama A."/>
            <person name="Uohara A."/>
            <person name="Ohji S."/>
            <person name="Ichikawa N."/>
        </authorList>
    </citation>
    <scope>NUCLEOTIDE SEQUENCE [LARGE SCALE GENOMIC DNA]</scope>
    <source>
        <strain evidence="1 2">NBRC 106136</strain>
    </source>
</reference>
<keyword evidence="2" id="KW-1185">Reference proteome</keyword>
<dbReference type="EMBL" id="BJYU01000204">
    <property type="protein sequence ID" value="GEO18535.1"/>
    <property type="molecule type" value="Genomic_DNA"/>
</dbReference>
<sequence>MLFMTDAQLYHFAANAVLQMSEIEFGKSSWHRTRLAYHMQGDPGVMLIQGWFEALGLPAQG</sequence>
<evidence type="ECO:0000313" key="1">
    <source>
        <dbReference type="EMBL" id="GEO18535.1"/>
    </source>
</evidence>
<dbReference type="AlphaFoldDB" id="A0A512C2U7"/>
<name>A0A512C2U7_9HYPH</name>